<dbReference type="AlphaFoldDB" id="T0YYS7"/>
<comment type="caution">
    <text evidence="1">The sequence shown here is derived from an EMBL/GenBank/DDBJ whole genome shotgun (WGS) entry which is preliminary data.</text>
</comment>
<reference evidence="1" key="2">
    <citation type="journal article" date="2014" name="ISME J.">
        <title>Microbial stratification in low pH oxic and suboxic macroscopic growths along an acid mine drainage.</title>
        <authorList>
            <person name="Mendez-Garcia C."/>
            <person name="Mesa V."/>
            <person name="Sprenger R.R."/>
            <person name="Richter M."/>
            <person name="Diez M.S."/>
            <person name="Solano J."/>
            <person name="Bargiela R."/>
            <person name="Golyshina O.V."/>
            <person name="Manteca A."/>
            <person name="Ramos J.L."/>
            <person name="Gallego J.R."/>
            <person name="Llorente I."/>
            <person name="Martins Dos Santos V.A."/>
            <person name="Jensen O.N."/>
            <person name="Pelaez A.I."/>
            <person name="Sanchez J."/>
            <person name="Ferrer M."/>
        </authorList>
    </citation>
    <scope>NUCLEOTIDE SEQUENCE</scope>
</reference>
<proteinExistence type="predicted"/>
<evidence type="ECO:0000313" key="1">
    <source>
        <dbReference type="EMBL" id="EQD40811.1"/>
    </source>
</evidence>
<protein>
    <submittedName>
        <fullName evidence="1">Uncharacterized protein</fullName>
    </submittedName>
</protein>
<accession>T0YYS7</accession>
<gene>
    <name evidence="1" type="ORF">B1A_16312</name>
</gene>
<reference evidence="1" key="1">
    <citation type="submission" date="2013-08" db="EMBL/GenBank/DDBJ databases">
        <authorList>
            <person name="Mendez C."/>
            <person name="Richter M."/>
            <person name="Ferrer M."/>
            <person name="Sanchez J."/>
        </authorList>
    </citation>
    <scope>NUCLEOTIDE SEQUENCE</scope>
</reference>
<name>T0YYS7_9ZZZZ</name>
<sequence length="210" mass="22746">MENFNLDARQLARIEAVHRGFLYQHLYAAACLFKAAASGVTHVVVENDEDVELVLPGHRIYAQIKTRGSRLIFSDVEGALGRFDQIRDEHSAGRRSGTCQFVVIANTPLGPELAERAVKANWPSDVTLVYPGSGTLAAPLPEPWPTVDNAFDACRAAAESLPFGILAPETLVWKIAGRVMAASAGVESNPGHTFVVDELPALFEQLVVQL</sequence>
<dbReference type="EMBL" id="AUZX01011986">
    <property type="protein sequence ID" value="EQD40811.1"/>
    <property type="molecule type" value="Genomic_DNA"/>
</dbReference>
<organism evidence="1">
    <name type="scientific">mine drainage metagenome</name>
    <dbReference type="NCBI Taxonomy" id="410659"/>
    <lineage>
        <taxon>unclassified sequences</taxon>
        <taxon>metagenomes</taxon>
        <taxon>ecological metagenomes</taxon>
    </lineage>
</organism>
<feature type="non-terminal residue" evidence="1">
    <location>
        <position position="210"/>
    </location>
</feature>